<proteinExistence type="predicted"/>
<feature type="region of interest" description="Disordered" evidence="1">
    <location>
        <begin position="215"/>
        <end position="235"/>
    </location>
</feature>
<sequence>MVFPRRFVRDQSGMQLYPPCVCRLCVDKELPRFSSDRRKRAFVAYAHPVVLHVLEHLSANQLQDIRISVNDVVCRLEGLRFKNVTTAIKHVLDAHNDVVELNALDSILEEMGVLKIFNDSLSIVLGDQAWQLQVCTLFDHIVIIIIYYIYNFDEDSTCREINIKQESNNVRSELDSQLPVNPQETSTTTEELAATLDKIAGVKIPSKKRSVSKRTMSKKLKEIKSESSRITPQQRNKALPLKNVIQGSKTVAAAVAAALGASSAATIRKVSQQPSLMQGTGEKMSSVVSKVHIGNVSAPTVPPASGNVPDGFEEEDDEESDLALGIIVKKPRTVAIPPTTSERRSRNRTRSSTNKKKTTIADLLAEIKSFSHKQIRHGESICLYSCRPLTVFQDSKNKKKTTVGSVPFENQKTSPFLSPSSCQTRPIETCSIIVIQNSCLSERDIFLSIFQGFLEPRLCLSALKSRGFASALNSRLSFGRGVGYFWTLLKRLALRC</sequence>
<name>A0A1I7WT46_HETBA</name>
<evidence type="ECO:0000313" key="3">
    <source>
        <dbReference type="WBParaSite" id="Hba_08278"/>
    </source>
</evidence>
<evidence type="ECO:0000256" key="1">
    <source>
        <dbReference type="SAM" id="MobiDB-lite"/>
    </source>
</evidence>
<protein>
    <submittedName>
        <fullName evidence="3">DUF5745 domain-containing protein</fullName>
    </submittedName>
</protein>
<feature type="region of interest" description="Disordered" evidence="1">
    <location>
        <begin position="296"/>
        <end position="316"/>
    </location>
</feature>
<dbReference type="Proteomes" id="UP000095283">
    <property type="component" value="Unplaced"/>
</dbReference>
<feature type="region of interest" description="Disordered" evidence="1">
    <location>
        <begin position="337"/>
        <end position="356"/>
    </location>
</feature>
<feature type="compositionally biased region" description="Basic residues" evidence="1">
    <location>
        <begin position="345"/>
        <end position="356"/>
    </location>
</feature>
<organism evidence="2 3">
    <name type="scientific">Heterorhabditis bacteriophora</name>
    <name type="common">Entomopathogenic nematode worm</name>
    <dbReference type="NCBI Taxonomy" id="37862"/>
    <lineage>
        <taxon>Eukaryota</taxon>
        <taxon>Metazoa</taxon>
        <taxon>Ecdysozoa</taxon>
        <taxon>Nematoda</taxon>
        <taxon>Chromadorea</taxon>
        <taxon>Rhabditida</taxon>
        <taxon>Rhabditina</taxon>
        <taxon>Rhabditomorpha</taxon>
        <taxon>Strongyloidea</taxon>
        <taxon>Heterorhabditidae</taxon>
        <taxon>Heterorhabditis</taxon>
    </lineage>
</organism>
<dbReference type="WBParaSite" id="Hba_08278">
    <property type="protein sequence ID" value="Hba_08278"/>
    <property type="gene ID" value="Hba_08278"/>
</dbReference>
<keyword evidence="2" id="KW-1185">Reference proteome</keyword>
<dbReference type="AlphaFoldDB" id="A0A1I7WT46"/>
<accession>A0A1I7WT46</accession>
<evidence type="ECO:0000313" key="2">
    <source>
        <dbReference type="Proteomes" id="UP000095283"/>
    </source>
</evidence>
<reference evidence="3" key="1">
    <citation type="submission" date="2016-11" db="UniProtKB">
        <authorList>
            <consortium name="WormBaseParasite"/>
        </authorList>
    </citation>
    <scope>IDENTIFICATION</scope>
</reference>